<proteinExistence type="predicted"/>
<organism evidence="1 2">
    <name type="scientific">Cinchona calisaya</name>
    <dbReference type="NCBI Taxonomy" id="153742"/>
    <lineage>
        <taxon>Eukaryota</taxon>
        <taxon>Viridiplantae</taxon>
        <taxon>Streptophyta</taxon>
        <taxon>Embryophyta</taxon>
        <taxon>Tracheophyta</taxon>
        <taxon>Spermatophyta</taxon>
        <taxon>Magnoliopsida</taxon>
        <taxon>eudicotyledons</taxon>
        <taxon>Gunneridae</taxon>
        <taxon>Pentapetalae</taxon>
        <taxon>asterids</taxon>
        <taxon>lamiids</taxon>
        <taxon>Gentianales</taxon>
        <taxon>Rubiaceae</taxon>
        <taxon>Cinchonoideae</taxon>
        <taxon>Cinchoneae</taxon>
        <taxon>Cinchona</taxon>
    </lineage>
</organism>
<dbReference type="EMBL" id="JBJUIK010000012">
    <property type="protein sequence ID" value="KAL3511212.1"/>
    <property type="molecule type" value="Genomic_DNA"/>
</dbReference>
<gene>
    <name evidence="1" type="ORF">ACH5RR_030613</name>
</gene>
<dbReference type="Proteomes" id="UP001630127">
    <property type="component" value="Unassembled WGS sequence"/>
</dbReference>
<accession>A0ABD2YV66</accession>
<dbReference type="AlphaFoldDB" id="A0ABD2YV66"/>
<evidence type="ECO:0000313" key="1">
    <source>
        <dbReference type="EMBL" id="KAL3511212.1"/>
    </source>
</evidence>
<name>A0ABD2YV66_9GENT</name>
<evidence type="ECO:0000313" key="2">
    <source>
        <dbReference type="Proteomes" id="UP001630127"/>
    </source>
</evidence>
<protein>
    <submittedName>
        <fullName evidence="1">Uncharacterized protein</fullName>
    </submittedName>
</protein>
<reference evidence="1 2" key="1">
    <citation type="submission" date="2024-11" db="EMBL/GenBank/DDBJ databases">
        <title>A near-complete genome assembly of Cinchona calisaya.</title>
        <authorList>
            <person name="Lian D.C."/>
            <person name="Zhao X.W."/>
            <person name="Wei L."/>
        </authorList>
    </citation>
    <scope>NUCLEOTIDE SEQUENCE [LARGE SCALE GENOMIC DNA]</scope>
    <source>
        <tissue evidence="1">Nenye</tissue>
    </source>
</reference>
<sequence>MHDALRHISYLCVPGGEIPSWFVQELPSFSSRKNHKLKAVIIGVVICLDQQVEEEFRSKVPAIVDIQVKLIRLNNPFYAKTLYLLGVHDTNKDQLYLCRFHEFNQLVFMLEGGDKLEVTMRKSPRFNGLKLKKHGIHLVFEDENDYDDSD</sequence>
<comment type="caution">
    <text evidence="1">The sequence shown here is derived from an EMBL/GenBank/DDBJ whole genome shotgun (WGS) entry which is preliminary data.</text>
</comment>
<keyword evidence="2" id="KW-1185">Reference proteome</keyword>